<feature type="compositionally biased region" description="Low complexity" evidence="1">
    <location>
        <begin position="286"/>
        <end position="313"/>
    </location>
</feature>
<feature type="compositionally biased region" description="Pro residues" evidence="1">
    <location>
        <begin position="216"/>
        <end position="229"/>
    </location>
</feature>
<evidence type="ECO:0008006" key="4">
    <source>
        <dbReference type="Google" id="ProtNLM"/>
    </source>
</evidence>
<dbReference type="Pfam" id="PF10001">
    <property type="entry name" value="DUF2242"/>
    <property type="match status" value="1"/>
</dbReference>
<dbReference type="AlphaFoldDB" id="A0A6S7B7E4"/>
<dbReference type="EMBL" id="CADIKM010000012">
    <property type="protein sequence ID" value="CAB3790447.1"/>
    <property type="molecule type" value="Genomic_DNA"/>
</dbReference>
<reference evidence="2 3" key="1">
    <citation type="submission" date="2020-04" db="EMBL/GenBank/DDBJ databases">
        <authorList>
            <person name="De Canck E."/>
        </authorList>
    </citation>
    <scope>NUCLEOTIDE SEQUENCE [LARGE SCALE GENOMIC DNA]</scope>
    <source>
        <strain evidence="2 3">LMG 28138</strain>
    </source>
</reference>
<feature type="compositionally biased region" description="Low complexity" evidence="1">
    <location>
        <begin position="231"/>
        <end position="259"/>
    </location>
</feature>
<dbReference type="InterPro" id="IPR018718">
    <property type="entry name" value="DUF2242"/>
</dbReference>
<keyword evidence="3" id="KW-1185">Reference proteome</keyword>
<organism evidence="2 3">
    <name type="scientific">Pararobbsia alpina</name>
    <dbReference type="NCBI Taxonomy" id="621374"/>
    <lineage>
        <taxon>Bacteria</taxon>
        <taxon>Pseudomonadati</taxon>
        <taxon>Pseudomonadota</taxon>
        <taxon>Betaproteobacteria</taxon>
        <taxon>Burkholderiales</taxon>
        <taxon>Burkholderiaceae</taxon>
        <taxon>Pararobbsia</taxon>
    </lineage>
</organism>
<feature type="region of interest" description="Disordered" evidence="1">
    <location>
        <begin position="212"/>
        <end position="313"/>
    </location>
</feature>
<evidence type="ECO:0000313" key="2">
    <source>
        <dbReference type="EMBL" id="CAB3790447.1"/>
    </source>
</evidence>
<evidence type="ECO:0000313" key="3">
    <source>
        <dbReference type="Proteomes" id="UP000494115"/>
    </source>
</evidence>
<gene>
    <name evidence="2" type="ORF">LMG28138_02989</name>
</gene>
<proteinExistence type="predicted"/>
<evidence type="ECO:0000256" key="1">
    <source>
        <dbReference type="SAM" id="MobiDB-lite"/>
    </source>
</evidence>
<sequence length="313" mass="32171">MMAWRLFVAAHEPNHIRVADRAAVPMNSPMHTKVGLSSFAFLVLSSSVLAVLAGCSTPKPIYQTEQFDSKASPFARNFDSSAAGTCQAARRALLSQGYMTTSTRFDLVDGSKNFQPTSDTHVTIEFHVVCTSEDPDSPTSTAYVSAVQDRYTLKKSTTSASVGLSVLGSISLPIGSSDDQMVKIASETIPAGVFYDRFFNLVKYYIATAPEKPALVKPPPPPPPMPEPVKPIKAPASGEPAPATPAAGATVGAVPPAGETPVAGTSGSSPHAESAIEANGAKGAGAAQDTPASASPTAAASSVAPANTTGQPN</sequence>
<protein>
    <recommendedName>
        <fullName evidence="4">DUF2242 domain-containing protein</fullName>
    </recommendedName>
</protein>
<name>A0A6S7B7E4_9BURK</name>
<dbReference type="Proteomes" id="UP000494115">
    <property type="component" value="Unassembled WGS sequence"/>
</dbReference>
<accession>A0A6S7B7E4</accession>